<dbReference type="Proteomes" id="UP000004217">
    <property type="component" value="Unassembled WGS sequence"/>
</dbReference>
<comment type="caution">
    <text evidence="2">The sequence shown here is derived from an EMBL/GenBank/DDBJ whole genome shotgun (WGS) entry which is preliminary data.</text>
</comment>
<evidence type="ECO:0000313" key="3">
    <source>
        <dbReference type="Proteomes" id="UP000004217"/>
    </source>
</evidence>
<feature type="region of interest" description="Disordered" evidence="1">
    <location>
        <begin position="89"/>
        <end position="110"/>
    </location>
</feature>
<reference evidence="2 3" key="1">
    <citation type="submission" date="2011-08" db="EMBL/GenBank/DDBJ databases">
        <authorList>
            <person name="Lin Y."/>
            <person name="Hao X."/>
            <person name="Johnstone L."/>
            <person name="Miller S.J."/>
            <person name="Wei G."/>
            <person name="Rensing C."/>
        </authorList>
    </citation>
    <scope>NUCLEOTIDE SEQUENCE [LARGE SCALE GENOMIC DNA]</scope>
    <source>
        <strain evidence="2 3">K42</strain>
    </source>
</reference>
<feature type="compositionally biased region" description="Gly residues" evidence="1">
    <location>
        <begin position="89"/>
        <end position="100"/>
    </location>
</feature>
<evidence type="ECO:0000313" key="2">
    <source>
        <dbReference type="EMBL" id="EGX57143.1"/>
    </source>
</evidence>
<name>G2GH91_9ACTN</name>
<protein>
    <submittedName>
        <fullName evidence="2">Uncharacterized protein</fullName>
    </submittedName>
</protein>
<proteinExistence type="predicted"/>
<organism evidence="2 3">
    <name type="scientific">Streptomyces zinciresistens K42</name>
    <dbReference type="NCBI Taxonomy" id="700597"/>
    <lineage>
        <taxon>Bacteria</taxon>
        <taxon>Bacillati</taxon>
        <taxon>Actinomycetota</taxon>
        <taxon>Actinomycetes</taxon>
        <taxon>Kitasatosporales</taxon>
        <taxon>Streptomycetaceae</taxon>
        <taxon>Streptomyces</taxon>
    </lineage>
</organism>
<dbReference type="EMBL" id="AGBF01000106">
    <property type="protein sequence ID" value="EGX57143.1"/>
    <property type="molecule type" value="Genomic_DNA"/>
</dbReference>
<gene>
    <name evidence="2" type="ORF">SZN_24378</name>
</gene>
<accession>G2GH91</accession>
<feature type="non-terminal residue" evidence="2">
    <location>
        <position position="110"/>
    </location>
</feature>
<evidence type="ECO:0000256" key="1">
    <source>
        <dbReference type="SAM" id="MobiDB-lite"/>
    </source>
</evidence>
<dbReference type="AlphaFoldDB" id="G2GH91"/>
<sequence length="110" mass="11539">MGRGRVRRCGVGRRALRGEMGGEFTDRAVLEEECGGQRQAEFALQAAREVDGGQRVQAERQEGFVVADLPGCAVQRLGQQTAYQAGHGVRGAVGGAGRAGGRGREAVGSR</sequence>
<keyword evidence="3" id="KW-1185">Reference proteome</keyword>